<feature type="binding site" evidence="12">
    <location>
        <position position="546"/>
    </location>
    <ligand>
        <name>Mg(2+)</name>
        <dbReference type="ChEBI" id="CHEBI:18420"/>
    </ligand>
</feature>
<dbReference type="SMART" id="SM00663">
    <property type="entry name" value="RPOLA_N"/>
    <property type="match status" value="1"/>
</dbReference>
<dbReference type="CDD" id="cd01609">
    <property type="entry name" value="RNAP_beta'_N"/>
    <property type="match status" value="1"/>
</dbReference>
<keyword evidence="14" id="KW-0175">Coiled coil</keyword>
<reference evidence="16 17" key="1">
    <citation type="submission" date="2018-09" db="EMBL/GenBank/DDBJ databases">
        <title>Complete genome sequence of Euzebya sp. DY32-46 isolated from seawater of Pacific Ocean.</title>
        <authorList>
            <person name="Xu L."/>
            <person name="Wu Y.-H."/>
            <person name="Xu X.-W."/>
        </authorList>
    </citation>
    <scope>NUCLEOTIDE SEQUENCE [LARGE SCALE GENOMIC DNA]</scope>
    <source>
        <strain evidence="16 17">DY32-46</strain>
    </source>
</reference>
<dbReference type="Gene3D" id="1.10.132.30">
    <property type="match status" value="1"/>
</dbReference>
<dbReference type="GO" id="GO:0000428">
    <property type="term" value="C:DNA-directed RNA polymerase complex"/>
    <property type="evidence" value="ECO:0007669"/>
    <property type="project" value="UniProtKB-KW"/>
</dbReference>
<gene>
    <name evidence="12" type="primary">rpoC</name>
    <name evidence="16" type="ORF">DVS28_a4503</name>
</gene>
<dbReference type="FunFam" id="4.10.860.120:FF:000001">
    <property type="entry name" value="DNA-directed RNA polymerase subunit beta"/>
    <property type="match status" value="1"/>
</dbReference>
<feature type="binding site" evidence="12">
    <location>
        <position position="950"/>
    </location>
    <ligand>
        <name>Zn(2+)</name>
        <dbReference type="ChEBI" id="CHEBI:29105"/>
        <label>2</label>
    </ligand>
</feature>
<dbReference type="InterPro" id="IPR000722">
    <property type="entry name" value="RNA_pol_asu"/>
</dbReference>
<dbReference type="Pfam" id="PF04998">
    <property type="entry name" value="RNA_pol_Rpb1_5"/>
    <property type="match status" value="1"/>
</dbReference>
<dbReference type="Gene3D" id="1.10.1790.20">
    <property type="match status" value="1"/>
</dbReference>
<evidence type="ECO:0000313" key="16">
    <source>
        <dbReference type="EMBL" id="AXV09168.1"/>
    </source>
</evidence>
<comment type="catalytic activity">
    <reaction evidence="11 12 13">
        <text>RNA(n) + a ribonucleoside 5'-triphosphate = RNA(n+1) + diphosphate</text>
        <dbReference type="Rhea" id="RHEA:21248"/>
        <dbReference type="Rhea" id="RHEA-COMP:14527"/>
        <dbReference type="Rhea" id="RHEA-COMP:17342"/>
        <dbReference type="ChEBI" id="CHEBI:33019"/>
        <dbReference type="ChEBI" id="CHEBI:61557"/>
        <dbReference type="ChEBI" id="CHEBI:140395"/>
        <dbReference type="EC" id="2.7.7.6"/>
    </reaction>
</comment>
<sequence>MLDVNNFDELKISLATEDQIRMWSNGEVRKPETINYRTLRPEKDGLFCEKIFGPTRDWECPCGKYKRVRFKGIICERCGVEITRSKVRRERMGHIELAAPVTHIWYFKGVPSRLGYLLDMAPKDLEKVIYFASYIITSVDDEGRTEALPELEKEIHADKKRLEKELEVEVHQLQVELEQVLAEMEEEGAKPDAVKKKRREIEKQIKIVRERADDRLERLDQVLDLFRGLKVQDLVIDEMLYRDLRDRFGEFFNGGMGAEAIRQLLSQIDFEAEAEHLRQVLADEAEKIKAGKRKTRSQKATRAVKRLKVVEAFRTTGNDPTSMVLKAVPVIPPDLRPMVQLDGGRFATSDLNDLYRRVINRNNRLKRLIDLGAPEIIVNNEKRMLQEAVDALFDNGRRGRPVTGPGNRPLKSLSDMLKGKQGRFRQNLLGKRVDYSGRSVIVVGPHLKLHECGLPKKMALELFKPFVMKRLVDLNFAQNIKSAKRMVERQRSQVWDVLEEVISDHPVMLNRAPTLHRLGIQAFIPKLVEGKAIQVHPLVCSAFNADFDGDQMAVHVPLSAEAQAEARILMLSANNILSPANGRPLATPTQDMVLGAYYLTFAFGSHEWVTSPEPGFLDKVRDGKVNIPSFSGAPEAIMALDMREVTLQDWCLTRVRDKVVREDSFFDEVDTDIHEVVGEEQATEWVYDGRGKLKTDADGNPVQVEKTYRLIHVSPKGARIVTTVGRVLFNEIFPVRMPFKNELVTKKGLANLVNRCADDFPQWETAVVLDRMKDIGFTFSSRAGVTVSIDDVTPPPIKEELVLKADAAAAEVEARFEKGRLAADDRRQALIEIWTDTKEQVQNAMAENFATKERTNPIWMMAHSGARGSMGQLVQIAGMRGLVANPRGEIIERPIKSNFREGLSVLEYFISTHGARKGLADTALRTADSGYLTRRLVDIAQDLIIRTEDCGVQRGIPVRVGERDSQVLFGRIVAQDIMFPGTEDVLVEAGTEIADGQIRALRSVLVKGEHPDTGDKLDPQPTEADRNIRVFSVLNCEAEVGVCVKCYGRALAEGRQVQIGEAVGIVAAQSIGEPGTQLTMRTFHSGGVAGEDITHGLPRVVELFEARSPKGKAEIAPVSGSLKIEMGDKGMDLHIDPGNDEDIVTITVSTRARLTTGTEDGTQVKVGQQLTEGSIDPHEMLEILGARETQRLLVTEVQEVYRSQGVSIHDKHIELIVRQMLRRVNIIEPGDTDFLPGELVDRLKFAKGNRAALDEGLQPANGRQVLMGITKASLATDSWLSAASFQETTRVLTEAAIEGKSDSLNGLKENVIIGKLIPAGTGLRRYREVTAVPTEMPQQILPADLLDSFGEGGDWDVEEGWSMGEGAY</sequence>
<keyword evidence="4 12" id="KW-0808">Transferase</keyword>
<dbReference type="InterPro" id="IPR007066">
    <property type="entry name" value="RNA_pol_Rpb1_3"/>
</dbReference>
<dbReference type="Pfam" id="PF04997">
    <property type="entry name" value="RNA_pol_Rpb1_1"/>
    <property type="match status" value="1"/>
</dbReference>
<dbReference type="InterPro" id="IPR042102">
    <property type="entry name" value="RNA_pol_Rpb1_3_sf"/>
</dbReference>
<keyword evidence="9 12" id="KW-0804">Transcription</keyword>
<dbReference type="CDD" id="cd02655">
    <property type="entry name" value="RNAP_beta'_C"/>
    <property type="match status" value="1"/>
</dbReference>
<comment type="subunit">
    <text evidence="10 12">The RNAP catalytic core consists of 2 alpha, 1 beta, 1 beta' and 1 omega subunit. When a sigma factor is associated with the core the holoenzyme is formed, which can initiate transcription.</text>
</comment>
<accession>A0A346Y3X1</accession>
<dbReference type="Gene3D" id="4.10.860.120">
    <property type="entry name" value="RNA polymerase II, clamp domain"/>
    <property type="match status" value="1"/>
</dbReference>
<evidence type="ECO:0000256" key="3">
    <source>
        <dbReference type="ARBA" id="ARBA00022478"/>
    </source>
</evidence>
<dbReference type="HAMAP" id="MF_01322">
    <property type="entry name" value="RNApol_bact_RpoC"/>
    <property type="match status" value="1"/>
</dbReference>
<dbReference type="InterPro" id="IPR006592">
    <property type="entry name" value="RNA_pol_N"/>
</dbReference>
<dbReference type="GO" id="GO:0008270">
    <property type="term" value="F:zinc ion binding"/>
    <property type="evidence" value="ECO:0007669"/>
    <property type="project" value="UniProtKB-UniRule"/>
</dbReference>
<dbReference type="InterPro" id="IPR038120">
    <property type="entry name" value="Rpb1_funnel_sf"/>
</dbReference>
<feature type="binding site" evidence="12">
    <location>
        <position position="548"/>
    </location>
    <ligand>
        <name>Mg(2+)</name>
        <dbReference type="ChEBI" id="CHEBI:18420"/>
    </ligand>
</feature>
<dbReference type="Pfam" id="PF05000">
    <property type="entry name" value="RNA_pol_Rpb1_4"/>
    <property type="match status" value="1"/>
</dbReference>
<dbReference type="FunFam" id="1.10.40.90:FF:000001">
    <property type="entry name" value="DNA-directed RNA polymerase subunit beta"/>
    <property type="match status" value="1"/>
</dbReference>
<dbReference type="EMBL" id="CP031165">
    <property type="protein sequence ID" value="AXV09168.1"/>
    <property type="molecule type" value="Genomic_DNA"/>
</dbReference>
<evidence type="ECO:0000256" key="5">
    <source>
        <dbReference type="ARBA" id="ARBA00022695"/>
    </source>
</evidence>
<name>A0A346Y3X1_9ACTN</name>
<dbReference type="Gene3D" id="1.10.150.390">
    <property type="match status" value="1"/>
</dbReference>
<comment type="cofactor">
    <cofactor evidence="12">
        <name>Zn(2+)</name>
        <dbReference type="ChEBI" id="CHEBI:29105"/>
    </cofactor>
    <text evidence="12">Binds 2 Zn(2+) ions per subunit.</text>
</comment>
<evidence type="ECO:0000256" key="4">
    <source>
        <dbReference type="ARBA" id="ARBA00022679"/>
    </source>
</evidence>
<feature type="binding site" evidence="12">
    <location>
        <position position="1043"/>
    </location>
    <ligand>
        <name>Zn(2+)</name>
        <dbReference type="ChEBI" id="CHEBI:29105"/>
        <label>2</label>
    </ligand>
</feature>
<proteinExistence type="inferred from homology"/>
<evidence type="ECO:0000256" key="10">
    <source>
        <dbReference type="ARBA" id="ARBA00025935"/>
    </source>
</evidence>
<comment type="cofactor">
    <cofactor evidence="12">
        <name>Mg(2+)</name>
        <dbReference type="ChEBI" id="CHEBI:18420"/>
    </cofactor>
    <text evidence="12">Binds 1 Mg(2+) ion per subunit.</text>
</comment>
<evidence type="ECO:0000259" key="15">
    <source>
        <dbReference type="SMART" id="SM00663"/>
    </source>
</evidence>
<dbReference type="InterPro" id="IPR007083">
    <property type="entry name" value="RNA_pol_Rpb1_4"/>
</dbReference>
<keyword evidence="5 12" id="KW-0548">Nucleotidyltransferase</keyword>
<evidence type="ECO:0000256" key="9">
    <source>
        <dbReference type="ARBA" id="ARBA00023163"/>
    </source>
</evidence>
<dbReference type="NCBIfam" id="TIGR02386">
    <property type="entry name" value="rpoC_TIGR"/>
    <property type="match status" value="1"/>
</dbReference>
<keyword evidence="3 12" id="KW-0240">DNA-directed RNA polymerase</keyword>
<dbReference type="EC" id="2.7.7.6" evidence="12"/>
<dbReference type="PANTHER" id="PTHR19376">
    <property type="entry name" value="DNA-DIRECTED RNA POLYMERASE"/>
    <property type="match status" value="1"/>
</dbReference>
<dbReference type="GO" id="GO:0003899">
    <property type="term" value="F:DNA-directed RNA polymerase activity"/>
    <property type="evidence" value="ECO:0007669"/>
    <property type="project" value="UniProtKB-UniRule"/>
</dbReference>
<feature type="binding site" evidence="12">
    <location>
        <position position="75"/>
    </location>
    <ligand>
        <name>Zn(2+)</name>
        <dbReference type="ChEBI" id="CHEBI:29105"/>
        <label>1</label>
    </ligand>
</feature>
<feature type="binding site" evidence="12">
    <location>
        <position position="60"/>
    </location>
    <ligand>
        <name>Zn(2+)</name>
        <dbReference type="ChEBI" id="CHEBI:29105"/>
        <label>1</label>
    </ligand>
</feature>
<evidence type="ECO:0000256" key="2">
    <source>
        <dbReference type="ARBA" id="ARBA00006460"/>
    </source>
</evidence>
<dbReference type="Gene3D" id="2.40.50.100">
    <property type="match status" value="1"/>
</dbReference>
<evidence type="ECO:0000256" key="14">
    <source>
        <dbReference type="SAM" id="Coils"/>
    </source>
</evidence>
<evidence type="ECO:0000256" key="12">
    <source>
        <dbReference type="HAMAP-Rule" id="MF_01322"/>
    </source>
</evidence>
<dbReference type="Pfam" id="PF00623">
    <property type="entry name" value="RNA_pol_Rpb1_2"/>
    <property type="match status" value="1"/>
</dbReference>
<feature type="binding site" evidence="12">
    <location>
        <position position="550"/>
    </location>
    <ligand>
        <name>Mg(2+)</name>
        <dbReference type="ChEBI" id="CHEBI:18420"/>
    </ligand>
</feature>
<evidence type="ECO:0000256" key="1">
    <source>
        <dbReference type="ARBA" id="ARBA00004026"/>
    </source>
</evidence>
<feature type="binding site" evidence="12">
    <location>
        <position position="78"/>
    </location>
    <ligand>
        <name>Zn(2+)</name>
        <dbReference type="ChEBI" id="CHEBI:29105"/>
        <label>1</label>
    </ligand>
</feature>
<dbReference type="InterPro" id="IPR045867">
    <property type="entry name" value="DNA-dir_RpoC_beta_prime"/>
</dbReference>
<dbReference type="InterPro" id="IPR007081">
    <property type="entry name" value="RNA_pol_Rpb1_5"/>
</dbReference>
<keyword evidence="8 12" id="KW-0460">Magnesium</keyword>
<dbReference type="KEGG" id="euz:DVS28_a4503"/>
<keyword evidence="6 12" id="KW-0479">Metal-binding</keyword>
<comment type="function">
    <text evidence="1 12 13">DNA-dependent RNA polymerase catalyzes the transcription of DNA into RNA using the four ribonucleoside triphosphates as substrates.</text>
</comment>
<dbReference type="PANTHER" id="PTHR19376:SF54">
    <property type="entry name" value="DNA-DIRECTED RNA POLYMERASE SUBUNIT BETA"/>
    <property type="match status" value="1"/>
</dbReference>
<keyword evidence="7 12" id="KW-0862">Zinc</keyword>
<evidence type="ECO:0000256" key="13">
    <source>
        <dbReference type="RuleBase" id="RU004279"/>
    </source>
</evidence>
<evidence type="ECO:0000256" key="7">
    <source>
        <dbReference type="ARBA" id="ARBA00022833"/>
    </source>
</evidence>
<evidence type="ECO:0000256" key="8">
    <source>
        <dbReference type="ARBA" id="ARBA00022842"/>
    </source>
</evidence>
<dbReference type="Pfam" id="PF04983">
    <property type="entry name" value="RNA_pol_Rpb1_3"/>
    <property type="match status" value="1"/>
</dbReference>
<dbReference type="GO" id="GO:0000287">
    <property type="term" value="F:magnesium ion binding"/>
    <property type="evidence" value="ECO:0007669"/>
    <property type="project" value="UniProtKB-UniRule"/>
</dbReference>
<organism evidence="16 17">
    <name type="scientific">Euzebya pacifica</name>
    <dbReference type="NCBI Taxonomy" id="1608957"/>
    <lineage>
        <taxon>Bacteria</taxon>
        <taxon>Bacillati</taxon>
        <taxon>Actinomycetota</taxon>
        <taxon>Nitriliruptoria</taxon>
        <taxon>Euzebyales</taxon>
    </lineage>
</organism>
<dbReference type="SUPFAM" id="SSF64484">
    <property type="entry name" value="beta and beta-prime subunits of DNA dependent RNA-polymerase"/>
    <property type="match status" value="1"/>
</dbReference>
<dbReference type="NCBIfam" id="NF011498">
    <property type="entry name" value="PRK14906.1"/>
    <property type="match status" value="1"/>
</dbReference>
<evidence type="ECO:0000313" key="17">
    <source>
        <dbReference type="Proteomes" id="UP000264006"/>
    </source>
</evidence>
<dbReference type="Gene3D" id="1.10.40.90">
    <property type="match status" value="1"/>
</dbReference>
<keyword evidence="17" id="KW-1185">Reference proteome</keyword>
<dbReference type="Gene3D" id="2.40.40.20">
    <property type="match status" value="1"/>
</dbReference>
<dbReference type="InterPro" id="IPR012754">
    <property type="entry name" value="DNA-dir_RpoC_beta_prime_bact"/>
</dbReference>
<evidence type="ECO:0000256" key="11">
    <source>
        <dbReference type="ARBA" id="ARBA00048552"/>
    </source>
</evidence>
<dbReference type="OrthoDB" id="9815296at2"/>
<comment type="similarity">
    <text evidence="2 12 13">Belongs to the RNA polymerase beta' chain family.</text>
</comment>
<feature type="binding site" evidence="12">
    <location>
        <position position="1046"/>
    </location>
    <ligand>
        <name>Zn(2+)</name>
        <dbReference type="ChEBI" id="CHEBI:29105"/>
        <label>2</label>
    </ligand>
</feature>
<dbReference type="Gene3D" id="1.10.274.100">
    <property type="entry name" value="RNA polymerase Rpb1, domain 3"/>
    <property type="match status" value="1"/>
</dbReference>
<dbReference type="GO" id="GO:0003677">
    <property type="term" value="F:DNA binding"/>
    <property type="evidence" value="ECO:0007669"/>
    <property type="project" value="UniProtKB-UniRule"/>
</dbReference>
<feature type="coiled-coil region" evidence="14">
    <location>
        <begin position="159"/>
        <end position="190"/>
    </location>
</feature>
<feature type="domain" description="RNA polymerase N-terminal" evidence="15">
    <location>
        <begin position="321"/>
        <end position="600"/>
    </location>
</feature>
<dbReference type="RefSeq" id="WP_114593393.1">
    <property type="nucleotide sequence ID" value="NZ_CP031165.1"/>
</dbReference>
<evidence type="ECO:0000256" key="6">
    <source>
        <dbReference type="ARBA" id="ARBA00022723"/>
    </source>
</evidence>
<dbReference type="InterPro" id="IPR044893">
    <property type="entry name" value="RNA_pol_Rpb1_clamp_domain"/>
</dbReference>
<feature type="binding site" evidence="12">
    <location>
        <position position="62"/>
    </location>
    <ligand>
        <name>Zn(2+)</name>
        <dbReference type="ChEBI" id="CHEBI:29105"/>
        <label>1</label>
    </ligand>
</feature>
<protein>
    <recommendedName>
        <fullName evidence="12">DNA-directed RNA polymerase subunit beta'</fullName>
        <shortName evidence="12">RNAP subunit beta'</shortName>
        <ecNumber evidence="12">2.7.7.6</ecNumber>
    </recommendedName>
    <alternativeName>
        <fullName evidence="12">RNA polymerase subunit beta'</fullName>
    </alternativeName>
    <alternativeName>
        <fullName evidence="12">Transcriptase subunit beta'</fullName>
    </alternativeName>
</protein>
<dbReference type="FunFam" id="1.10.150.390:FF:000002">
    <property type="entry name" value="DNA-directed RNA polymerase subunit beta"/>
    <property type="match status" value="1"/>
</dbReference>
<feature type="binding site" evidence="12">
    <location>
        <position position="1036"/>
    </location>
    <ligand>
        <name>Zn(2+)</name>
        <dbReference type="ChEBI" id="CHEBI:29105"/>
        <label>2</label>
    </ligand>
</feature>
<dbReference type="Proteomes" id="UP000264006">
    <property type="component" value="Chromosome"/>
</dbReference>
<dbReference type="InterPro" id="IPR007080">
    <property type="entry name" value="RNA_pol_Rpb1_1"/>
</dbReference>
<dbReference type="GO" id="GO:0006351">
    <property type="term" value="P:DNA-templated transcription"/>
    <property type="evidence" value="ECO:0007669"/>
    <property type="project" value="UniProtKB-UniRule"/>
</dbReference>